<accession>A0ABY4M059</accession>
<sequence>MINVKNKLLKNKLPKNKLPKNKLYGSYYDKLKNFMTEDEWVLKNIYEINYFGHGFGHLYEFKFIDETWFVRPVSDYYRAESHAKQILSYSFAKNRAMAEVLMTFLDEKKVLFEKECALKGINGIHNPFDKKFKLQVCSIIDLFDLS</sequence>
<organism evidence="1 2">
    <name type="scientific">Flavobacterium humidisoli</name>
    <dbReference type="NCBI Taxonomy" id="2937442"/>
    <lineage>
        <taxon>Bacteria</taxon>
        <taxon>Pseudomonadati</taxon>
        <taxon>Bacteroidota</taxon>
        <taxon>Flavobacteriia</taxon>
        <taxon>Flavobacteriales</taxon>
        <taxon>Flavobacteriaceae</taxon>
        <taxon>Flavobacterium</taxon>
    </lineage>
</organism>
<name>A0ABY4M059_9FLAO</name>
<dbReference type="EMBL" id="CP096829">
    <property type="protein sequence ID" value="UPZ17849.1"/>
    <property type="molecule type" value="Genomic_DNA"/>
</dbReference>
<dbReference type="RefSeq" id="WP_248729787.1">
    <property type="nucleotide sequence ID" value="NZ_CP096829.1"/>
</dbReference>
<gene>
    <name evidence="1" type="ORF">M0M44_10980</name>
</gene>
<keyword evidence="2" id="KW-1185">Reference proteome</keyword>
<protein>
    <submittedName>
        <fullName evidence="1">Uncharacterized protein</fullName>
    </submittedName>
</protein>
<evidence type="ECO:0000313" key="1">
    <source>
        <dbReference type="EMBL" id="UPZ17849.1"/>
    </source>
</evidence>
<proteinExistence type="predicted"/>
<reference evidence="1 2" key="1">
    <citation type="submission" date="2022-04" db="EMBL/GenBank/DDBJ databases">
        <authorList>
            <person name="Ra J.-S."/>
            <person name="Kim S.-B."/>
        </authorList>
    </citation>
    <scope>NUCLEOTIDE SEQUENCE [LARGE SCALE GENOMIC DNA]</scope>
    <source>
        <strain evidence="1 2">MMS21-Er5</strain>
    </source>
</reference>
<evidence type="ECO:0000313" key="2">
    <source>
        <dbReference type="Proteomes" id="UP000829998"/>
    </source>
</evidence>
<dbReference type="Proteomes" id="UP000829998">
    <property type="component" value="Chromosome"/>
</dbReference>